<dbReference type="AlphaFoldDB" id="A0A6B0UBX4"/>
<name>A0A6B0UBX4_IXORI</name>
<reference evidence="1" key="1">
    <citation type="submission" date="2019-12" db="EMBL/GenBank/DDBJ databases">
        <title>An insight into the sialome of adult female Ixodes ricinus ticks feeding for 6 days.</title>
        <authorList>
            <person name="Perner J."/>
            <person name="Ribeiro J.M.C."/>
        </authorList>
    </citation>
    <scope>NUCLEOTIDE SEQUENCE</scope>
    <source>
        <strain evidence="1">Semi-engorged</strain>
        <tissue evidence="1">Salivary glands</tissue>
    </source>
</reference>
<proteinExistence type="predicted"/>
<accession>A0A6B0UBX4</accession>
<dbReference type="EMBL" id="GIFC01004062">
    <property type="protein sequence ID" value="MXU86145.1"/>
    <property type="molecule type" value="Transcribed_RNA"/>
</dbReference>
<organism evidence="1">
    <name type="scientific">Ixodes ricinus</name>
    <name type="common">Common tick</name>
    <name type="synonym">Acarus ricinus</name>
    <dbReference type="NCBI Taxonomy" id="34613"/>
    <lineage>
        <taxon>Eukaryota</taxon>
        <taxon>Metazoa</taxon>
        <taxon>Ecdysozoa</taxon>
        <taxon>Arthropoda</taxon>
        <taxon>Chelicerata</taxon>
        <taxon>Arachnida</taxon>
        <taxon>Acari</taxon>
        <taxon>Parasitiformes</taxon>
        <taxon>Ixodida</taxon>
        <taxon>Ixodoidea</taxon>
        <taxon>Ixodidae</taxon>
        <taxon>Ixodinae</taxon>
        <taxon>Ixodes</taxon>
    </lineage>
</organism>
<evidence type="ECO:0000313" key="1">
    <source>
        <dbReference type="EMBL" id="MXU86145.1"/>
    </source>
</evidence>
<protein>
    <submittedName>
        <fullName evidence="1">Putative secreted protein</fullName>
    </submittedName>
</protein>
<sequence>MVCGRRLRSTKAAAGWFQMISFPSCSAARMLAVSFQQREPIMTPSFTLSTFFSLRKLTRYKSLFLSRTANLRWMDGPHWSMPTSVTSSL</sequence>